<sequence>MKAGRFLAGMVLPVLLLAGVCLAQAKQRSFQEEYRAAVNHMNRRKYPDALKALDTLLTKYKEAYEVKQIRVSRAECLRQMKKHDDALAELARLRADFKADKQLQSSTLLSTGDILRAKKSFPEAVAAYQKVVKD</sequence>
<organism evidence="1">
    <name type="scientific">marine sediment metagenome</name>
    <dbReference type="NCBI Taxonomy" id="412755"/>
    <lineage>
        <taxon>unclassified sequences</taxon>
        <taxon>metagenomes</taxon>
        <taxon>ecological metagenomes</taxon>
    </lineage>
</organism>
<feature type="non-terminal residue" evidence="1">
    <location>
        <position position="134"/>
    </location>
</feature>
<protein>
    <recommendedName>
        <fullName evidence="2">Tetratricopeptide repeat protein</fullName>
    </recommendedName>
</protein>
<dbReference type="InterPro" id="IPR011990">
    <property type="entry name" value="TPR-like_helical_dom_sf"/>
</dbReference>
<accession>X0T342</accession>
<evidence type="ECO:0000313" key="1">
    <source>
        <dbReference type="EMBL" id="GAF87913.1"/>
    </source>
</evidence>
<dbReference type="AlphaFoldDB" id="X0T342"/>
<reference evidence="1" key="1">
    <citation type="journal article" date="2014" name="Front. Microbiol.">
        <title>High frequency of phylogenetically diverse reductive dehalogenase-homologous genes in deep subseafloor sedimentary metagenomes.</title>
        <authorList>
            <person name="Kawai M."/>
            <person name="Futagami T."/>
            <person name="Toyoda A."/>
            <person name="Takaki Y."/>
            <person name="Nishi S."/>
            <person name="Hori S."/>
            <person name="Arai W."/>
            <person name="Tsubouchi T."/>
            <person name="Morono Y."/>
            <person name="Uchiyama I."/>
            <person name="Ito T."/>
            <person name="Fujiyama A."/>
            <person name="Inagaki F."/>
            <person name="Takami H."/>
        </authorList>
    </citation>
    <scope>NUCLEOTIDE SEQUENCE</scope>
    <source>
        <strain evidence="1">Expedition CK06-06</strain>
    </source>
</reference>
<dbReference type="EMBL" id="BARS01019165">
    <property type="protein sequence ID" value="GAF87913.1"/>
    <property type="molecule type" value="Genomic_DNA"/>
</dbReference>
<gene>
    <name evidence="1" type="ORF">S01H1_31092</name>
</gene>
<dbReference type="Gene3D" id="1.25.40.10">
    <property type="entry name" value="Tetratricopeptide repeat domain"/>
    <property type="match status" value="1"/>
</dbReference>
<proteinExistence type="predicted"/>
<dbReference type="Pfam" id="PF13432">
    <property type="entry name" value="TPR_16"/>
    <property type="match status" value="1"/>
</dbReference>
<name>X0T342_9ZZZZ</name>
<evidence type="ECO:0008006" key="2">
    <source>
        <dbReference type="Google" id="ProtNLM"/>
    </source>
</evidence>
<dbReference type="SUPFAM" id="SSF48452">
    <property type="entry name" value="TPR-like"/>
    <property type="match status" value="1"/>
</dbReference>
<comment type="caution">
    <text evidence="1">The sequence shown here is derived from an EMBL/GenBank/DDBJ whole genome shotgun (WGS) entry which is preliminary data.</text>
</comment>